<keyword evidence="1 2" id="KW-0663">Pyridoxal phosphate</keyword>
<dbReference type="OrthoDB" id="9804072at2"/>
<dbReference type="GO" id="GO:0030170">
    <property type="term" value="F:pyridoxal phosphate binding"/>
    <property type="evidence" value="ECO:0007669"/>
    <property type="project" value="UniProtKB-UniRule"/>
</dbReference>
<sequence>MNEIVKNYHSVKDDIHSELKQCPGENKSLQLMVVSKFHGIERIRPLLLEGHRIFGESRLDEAREKWIDLAREFTDIKLHYIGTLQSRKIKEIVKIFDVIQSLDKEEAAARIAREMQSQKRKIDCFIQINIGREPQKSGVLPENFECLFYQCINKYNLNVSGIMCIPPAGEDPSTYFMEMKNIKDKYRLAELSIGMSSDYLSAIKHGSTMVRVGAKILGERN</sequence>
<dbReference type="AlphaFoldDB" id="A0A7H1J6L9"/>
<dbReference type="FunFam" id="3.20.20.10:FF:000018">
    <property type="entry name" value="Pyridoxal phosphate homeostasis protein"/>
    <property type="match status" value="1"/>
</dbReference>
<feature type="domain" description="Alanine racemase N-terminal" evidence="5">
    <location>
        <begin position="30"/>
        <end position="219"/>
    </location>
</feature>
<dbReference type="HAMAP" id="MF_02087">
    <property type="entry name" value="PLP_homeostasis"/>
    <property type="match status" value="1"/>
</dbReference>
<evidence type="ECO:0000259" key="5">
    <source>
        <dbReference type="Pfam" id="PF01168"/>
    </source>
</evidence>
<dbReference type="RefSeq" id="WP_111605738.1">
    <property type="nucleotide sequence ID" value="NZ_BMLJ01000002.1"/>
</dbReference>
<dbReference type="PIRSF" id="PIRSF004848">
    <property type="entry name" value="YBL036c_PLPDEIII"/>
    <property type="match status" value="1"/>
</dbReference>
<dbReference type="InterPro" id="IPR029066">
    <property type="entry name" value="PLP-binding_barrel"/>
</dbReference>
<evidence type="ECO:0000256" key="1">
    <source>
        <dbReference type="ARBA" id="ARBA00022898"/>
    </source>
</evidence>
<dbReference type="InterPro" id="IPR001608">
    <property type="entry name" value="Ala_racemase_N"/>
</dbReference>
<comment type="cofactor">
    <cofactor evidence="3">
        <name>pyridoxal 5'-phosphate</name>
        <dbReference type="ChEBI" id="CHEBI:597326"/>
    </cofactor>
</comment>
<comment type="function">
    <text evidence="2">Pyridoxal 5'-phosphate (PLP)-binding protein, which is involved in PLP homeostasis.</text>
</comment>
<dbReference type="Gene3D" id="3.20.20.10">
    <property type="entry name" value="Alanine racemase"/>
    <property type="match status" value="1"/>
</dbReference>
<proteinExistence type="inferred from homology"/>
<feature type="modified residue" description="N6-(pyridoxal phosphate)lysine" evidence="2 3">
    <location>
        <position position="36"/>
    </location>
</feature>
<reference evidence="6 7" key="1">
    <citation type="submission" date="2020-09" db="EMBL/GenBank/DDBJ databases">
        <title>Complete genome sequence of an Arctic sea ice bacterium Marinomonas arctica BSI20414.</title>
        <authorList>
            <person name="Liao L."/>
            <person name="Chen B."/>
        </authorList>
    </citation>
    <scope>NUCLEOTIDE SEQUENCE [LARGE SCALE GENOMIC DNA]</scope>
    <source>
        <strain evidence="6 7">BSI20414</strain>
    </source>
</reference>
<dbReference type="SUPFAM" id="SSF51419">
    <property type="entry name" value="PLP-binding barrel"/>
    <property type="match status" value="1"/>
</dbReference>
<dbReference type="CDD" id="cd00635">
    <property type="entry name" value="PLPDE_III_YBL036c_like"/>
    <property type="match status" value="1"/>
</dbReference>
<keyword evidence="7" id="KW-1185">Reference proteome</keyword>
<dbReference type="PANTHER" id="PTHR10146:SF14">
    <property type="entry name" value="PYRIDOXAL PHOSPHATE HOMEOSTASIS PROTEIN"/>
    <property type="match status" value="1"/>
</dbReference>
<evidence type="ECO:0000313" key="6">
    <source>
        <dbReference type="EMBL" id="QNT06135.1"/>
    </source>
</evidence>
<protein>
    <recommendedName>
        <fullName evidence="2">Pyridoxal phosphate homeostasis protein</fullName>
        <shortName evidence="2">PLP homeostasis protein</shortName>
    </recommendedName>
</protein>
<dbReference type="PANTHER" id="PTHR10146">
    <property type="entry name" value="PROLINE SYNTHETASE CO-TRANSCRIBED BACTERIAL HOMOLOG PROTEIN"/>
    <property type="match status" value="1"/>
</dbReference>
<dbReference type="Pfam" id="PF01168">
    <property type="entry name" value="Ala_racemase_N"/>
    <property type="match status" value="1"/>
</dbReference>
<dbReference type="NCBIfam" id="TIGR00044">
    <property type="entry name" value="YggS family pyridoxal phosphate-dependent enzyme"/>
    <property type="match status" value="1"/>
</dbReference>
<evidence type="ECO:0000256" key="4">
    <source>
        <dbReference type="RuleBase" id="RU004514"/>
    </source>
</evidence>
<accession>A0A7H1J6L9</accession>
<organism evidence="6 7">
    <name type="scientific">Marinomonas arctica</name>
    <dbReference type="NCBI Taxonomy" id="383750"/>
    <lineage>
        <taxon>Bacteria</taxon>
        <taxon>Pseudomonadati</taxon>
        <taxon>Pseudomonadota</taxon>
        <taxon>Gammaproteobacteria</taxon>
        <taxon>Oceanospirillales</taxon>
        <taxon>Oceanospirillaceae</taxon>
        <taxon>Marinomonas</taxon>
    </lineage>
</organism>
<name>A0A7H1J6L9_9GAMM</name>
<dbReference type="EMBL" id="CP061081">
    <property type="protein sequence ID" value="QNT06135.1"/>
    <property type="molecule type" value="Genomic_DNA"/>
</dbReference>
<evidence type="ECO:0000256" key="3">
    <source>
        <dbReference type="PIRSR" id="PIRSR004848-1"/>
    </source>
</evidence>
<evidence type="ECO:0000256" key="2">
    <source>
        <dbReference type="HAMAP-Rule" id="MF_02087"/>
    </source>
</evidence>
<gene>
    <name evidence="6" type="ORF">IBG28_00255</name>
</gene>
<dbReference type="KEGG" id="mard:IBG28_00255"/>
<dbReference type="InterPro" id="IPR011078">
    <property type="entry name" value="PyrdxlP_homeostasis"/>
</dbReference>
<comment type="similarity">
    <text evidence="2 4">Belongs to the pyridoxal phosphate-binding protein YggS/PROSC family.</text>
</comment>
<dbReference type="Proteomes" id="UP000516370">
    <property type="component" value="Chromosome"/>
</dbReference>
<evidence type="ECO:0000313" key="7">
    <source>
        <dbReference type="Proteomes" id="UP000516370"/>
    </source>
</evidence>